<dbReference type="SUPFAM" id="SSF51735">
    <property type="entry name" value="NAD(P)-binding Rossmann-fold domains"/>
    <property type="match status" value="1"/>
</dbReference>
<dbReference type="InterPro" id="IPR006097">
    <property type="entry name" value="Glu/Leu/Phe/Val/Trp_DH_dimer"/>
</dbReference>
<dbReference type="PANTHER" id="PTHR42722:SF1">
    <property type="entry name" value="VALINE DEHYDROGENASE"/>
    <property type="match status" value="1"/>
</dbReference>
<evidence type="ECO:0000256" key="1">
    <source>
        <dbReference type="ARBA" id="ARBA00006382"/>
    </source>
</evidence>
<evidence type="ECO:0000256" key="5">
    <source>
        <dbReference type="PIRSR" id="PIRSR000188-2"/>
    </source>
</evidence>
<sequence>MVSRPARLNPPMQSVRLLDPASGLDGVIAIHSTAIGPGAGGCRFWHYADIGAALDDACRLAEGMSYKNAMAGLPFGGAKAVLRRPEGEFDRVALFQAFGRAVEELGGTYVTAEDVGTSVADMQAVASQTRHVAGLDVAEGAAGGDPSPWTALGVFEAMQGAARQTLGAELSDLTVAVQGTGNVGAALCRRLADAGARLVIADIEPRRRNTLAAVLNANVVDVADIAAVEADIFAPCALGGALDPQSVAAMQARLVCGAANNQLATPDVAELLRTRGIVYVPDYVANAGGIISVSAEYLGEDRASVAARVDQIGGRVAQILDQAKREERSPALVADEMAEAIIGEAERQAA</sequence>
<dbReference type="GO" id="GO:0000166">
    <property type="term" value="F:nucleotide binding"/>
    <property type="evidence" value="ECO:0007669"/>
    <property type="project" value="UniProtKB-KW"/>
</dbReference>
<dbReference type="Pfam" id="PF02812">
    <property type="entry name" value="ELFV_dehydrog_N"/>
    <property type="match status" value="1"/>
</dbReference>
<evidence type="ECO:0000256" key="3">
    <source>
        <dbReference type="ARBA" id="ARBA00023027"/>
    </source>
</evidence>
<dbReference type="Pfam" id="PF00208">
    <property type="entry name" value="ELFV_dehydrog"/>
    <property type="match status" value="2"/>
</dbReference>
<feature type="active site" description="Proton donor/acceptor" evidence="4">
    <location>
        <position position="79"/>
    </location>
</feature>
<dbReference type="GO" id="GO:0006520">
    <property type="term" value="P:amino acid metabolic process"/>
    <property type="evidence" value="ECO:0007669"/>
    <property type="project" value="InterPro"/>
</dbReference>
<dbReference type="PIRSF" id="PIRSF000188">
    <property type="entry name" value="Phe_leu_dh"/>
    <property type="match status" value="1"/>
</dbReference>
<dbReference type="InterPro" id="IPR006095">
    <property type="entry name" value="Glu/Leu/Phe/Val/Trp_DH"/>
</dbReference>
<name>A0A430C7N2_SPHYA</name>
<keyword evidence="3 5" id="KW-0520">NAD</keyword>
<dbReference type="PRINTS" id="PR00082">
    <property type="entry name" value="GLFDHDRGNASE"/>
</dbReference>
<dbReference type="InterPro" id="IPR016211">
    <property type="entry name" value="Glu/Phe/Leu/Val/Trp_DH_bac/arc"/>
</dbReference>
<evidence type="ECO:0000313" key="9">
    <source>
        <dbReference type="Proteomes" id="UP000287401"/>
    </source>
</evidence>
<dbReference type="RefSeq" id="WP_125997467.1">
    <property type="nucleotide sequence ID" value="NZ_QRAL01000003.1"/>
</dbReference>
<reference evidence="8 9" key="1">
    <citation type="submission" date="2018-07" db="EMBL/GenBank/DDBJ databases">
        <title>Genomic and Epidemiologic Investigation of an Indolent Hospital Outbreak.</title>
        <authorList>
            <person name="Johnson R.C."/>
            <person name="Deming C."/>
            <person name="Conlan S."/>
            <person name="Zellmer C.J."/>
            <person name="Michelin A.V."/>
            <person name="Lee-Lin S."/>
            <person name="Thomas P.J."/>
            <person name="Park M."/>
            <person name="Weingarten R.A."/>
            <person name="Less J."/>
            <person name="Dekker J.P."/>
            <person name="Frank K.M."/>
            <person name="Musser K.A."/>
            <person name="Mcquiston J.R."/>
            <person name="Henderson D.K."/>
            <person name="Lau A.F."/>
            <person name="Palmore T.N."/>
            <person name="Segre J.A."/>
        </authorList>
    </citation>
    <scope>NUCLEOTIDE SEQUENCE [LARGE SCALE GENOMIC DNA]</scope>
    <source>
        <strain evidence="8 9">SK-NIH.Env6_1116</strain>
    </source>
</reference>
<evidence type="ECO:0000259" key="7">
    <source>
        <dbReference type="SMART" id="SM00839"/>
    </source>
</evidence>
<protein>
    <submittedName>
        <fullName evidence="8">Glu/Leu/Phe/Val dehydrogenase</fullName>
    </submittedName>
</protein>
<evidence type="ECO:0000256" key="6">
    <source>
        <dbReference type="RuleBase" id="RU004417"/>
    </source>
</evidence>
<dbReference type="CDD" id="cd01075">
    <property type="entry name" value="NAD_bind_Leu_Phe_Val_DH"/>
    <property type="match status" value="1"/>
</dbReference>
<evidence type="ECO:0000256" key="2">
    <source>
        <dbReference type="ARBA" id="ARBA00023002"/>
    </source>
</evidence>
<dbReference type="EMBL" id="QRAL01000003">
    <property type="protein sequence ID" value="RSU60975.1"/>
    <property type="molecule type" value="Genomic_DNA"/>
</dbReference>
<evidence type="ECO:0000313" key="8">
    <source>
        <dbReference type="EMBL" id="RSU60975.1"/>
    </source>
</evidence>
<dbReference type="PANTHER" id="PTHR42722">
    <property type="entry name" value="LEUCINE DEHYDROGENASE"/>
    <property type="match status" value="1"/>
</dbReference>
<keyword evidence="2 6" id="KW-0560">Oxidoreductase</keyword>
<dbReference type="AlphaFoldDB" id="A0A430C7N2"/>
<dbReference type="Gene3D" id="3.40.50.10860">
    <property type="entry name" value="Leucine Dehydrogenase, chain A, domain 1"/>
    <property type="match status" value="1"/>
</dbReference>
<dbReference type="Proteomes" id="UP000287401">
    <property type="component" value="Unassembled WGS sequence"/>
</dbReference>
<accession>A0A430C7N2</accession>
<evidence type="ECO:0000256" key="4">
    <source>
        <dbReference type="PIRSR" id="PIRSR000188-1"/>
    </source>
</evidence>
<feature type="binding site" evidence="5">
    <location>
        <begin position="179"/>
        <end position="184"/>
    </location>
    <ligand>
        <name>NAD(+)</name>
        <dbReference type="ChEBI" id="CHEBI:57540"/>
    </ligand>
</feature>
<comment type="similarity">
    <text evidence="1 6">Belongs to the Glu/Leu/Phe/Val dehydrogenases family.</text>
</comment>
<dbReference type="SUPFAM" id="SSF53223">
    <property type="entry name" value="Aminoacid dehydrogenase-like, N-terminal domain"/>
    <property type="match status" value="1"/>
</dbReference>
<dbReference type="InterPro" id="IPR046346">
    <property type="entry name" value="Aminoacid_DH-like_N_sf"/>
</dbReference>
<dbReference type="SMART" id="SM00839">
    <property type="entry name" value="ELFV_dehydrog"/>
    <property type="match status" value="1"/>
</dbReference>
<dbReference type="GO" id="GO:0016639">
    <property type="term" value="F:oxidoreductase activity, acting on the CH-NH2 group of donors, NAD or NADP as acceptor"/>
    <property type="evidence" value="ECO:0007669"/>
    <property type="project" value="InterPro"/>
</dbReference>
<proteinExistence type="inferred from homology"/>
<dbReference type="InterPro" id="IPR006096">
    <property type="entry name" value="Glu/Leu/Phe/Val/Trp_DH_C"/>
</dbReference>
<comment type="caution">
    <text evidence="8">The sequence shown here is derived from an EMBL/GenBank/DDBJ whole genome shotgun (WGS) entry which is preliminary data.</text>
</comment>
<gene>
    <name evidence="8" type="ORF">DAH51_04770</name>
</gene>
<organism evidence="8 9">
    <name type="scientific">Sphingobium yanoikuyae</name>
    <name type="common">Sphingomonas yanoikuyae</name>
    <dbReference type="NCBI Taxonomy" id="13690"/>
    <lineage>
        <taxon>Bacteria</taxon>
        <taxon>Pseudomonadati</taxon>
        <taxon>Pseudomonadota</taxon>
        <taxon>Alphaproteobacteria</taxon>
        <taxon>Sphingomonadales</taxon>
        <taxon>Sphingomonadaceae</taxon>
        <taxon>Sphingobium</taxon>
    </lineage>
</organism>
<feature type="domain" description="Glutamate/phenylalanine/leucine/valine/L-tryptophan dehydrogenase C-terminal" evidence="7">
    <location>
        <begin position="144"/>
        <end position="349"/>
    </location>
</feature>
<dbReference type="InterPro" id="IPR036291">
    <property type="entry name" value="NAD(P)-bd_dom_sf"/>
</dbReference>
<keyword evidence="5" id="KW-0547">Nucleotide-binding</keyword>
<dbReference type="Gene3D" id="3.40.50.720">
    <property type="entry name" value="NAD(P)-binding Rossmann-like Domain"/>
    <property type="match status" value="1"/>
</dbReference>